<feature type="transmembrane region" description="Helical" evidence="8">
    <location>
        <begin position="224"/>
        <end position="242"/>
    </location>
</feature>
<dbReference type="Gene3D" id="1.20.1070.10">
    <property type="entry name" value="Rhodopsin 7-helix transmembrane proteins"/>
    <property type="match status" value="1"/>
</dbReference>
<dbReference type="SUPFAM" id="SSF81321">
    <property type="entry name" value="Family A G protein-coupled receptor-like"/>
    <property type="match status" value="1"/>
</dbReference>
<proteinExistence type="predicted"/>
<evidence type="ECO:0000256" key="5">
    <source>
        <dbReference type="ARBA" id="ARBA00023136"/>
    </source>
</evidence>
<feature type="transmembrane region" description="Helical" evidence="8">
    <location>
        <begin position="123"/>
        <end position="148"/>
    </location>
</feature>
<dbReference type="AlphaFoldDB" id="A9UMW7"/>
<evidence type="ECO:0000256" key="8">
    <source>
        <dbReference type="SAM" id="Phobius"/>
    </source>
</evidence>
<dbReference type="GO" id="GO:0016020">
    <property type="term" value="C:membrane"/>
    <property type="evidence" value="ECO:0007669"/>
    <property type="project" value="UniProtKB-SubCell"/>
</dbReference>
<evidence type="ECO:0000256" key="4">
    <source>
        <dbReference type="ARBA" id="ARBA00023040"/>
    </source>
</evidence>
<organism evidence="10">
    <name type="scientific">Nematostella vectensis</name>
    <name type="common">Starlet sea anemone</name>
    <dbReference type="NCBI Taxonomy" id="45351"/>
    <lineage>
        <taxon>Eukaryota</taxon>
        <taxon>Metazoa</taxon>
        <taxon>Cnidaria</taxon>
        <taxon>Anthozoa</taxon>
        <taxon>Hexacorallia</taxon>
        <taxon>Actiniaria</taxon>
        <taxon>Edwardsiidae</taxon>
        <taxon>Nematostella</taxon>
    </lineage>
</organism>
<feature type="transmembrane region" description="Helical" evidence="8">
    <location>
        <begin position="262"/>
        <end position="283"/>
    </location>
</feature>
<evidence type="ECO:0000256" key="7">
    <source>
        <dbReference type="ARBA" id="ARBA00023224"/>
    </source>
</evidence>
<keyword evidence="4" id="KW-0297">G-protein coupled receptor</keyword>
<feature type="transmembrane region" description="Helical" evidence="8">
    <location>
        <begin position="81"/>
        <end position="102"/>
    </location>
</feature>
<gene>
    <name evidence="10" type="primary">Nvop40.1</name>
</gene>
<evidence type="ECO:0000256" key="2">
    <source>
        <dbReference type="ARBA" id="ARBA00022692"/>
    </source>
</evidence>
<evidence type="ECO:0000256" key="6">
    <source>
        <dbReference type="ARBA" id="ARBA00023170"/>
    </source>
</evidence>
<dbReference type="GO" id="GO:0004930">
    <property type="term" value="F:G protein-coupled receptor activity"/>
    <property type="evidence" value="ECO:0007669"/>
    <property type="project" value="UniProtKB-KW"/>
</dbReference>
<sequence length="335" mass="38002">MSVPLMIYLGVVSFAGSVFNFIVLLVFLSKRHFLQVPDVFLISVAISDCLACVIAMPVTLLAVSNGSWQFDFELCKMHASLFYTFGLVSITHLSAMAFEKYLTLFKSTSTNGYYLTKGQAVKIIAALWGYSLVFSLSPLVGWGAYGLGPENMTCTLLWGASGAKDDTYYGAVFLGCFFVPVGFILFSYYHISKLRRKTFVQLSRNSVCSAQMVMFAKIMKRKHIVFAMKLTLLIGAYFFAWLPYSVVSLLMVLRVELQANAVIYSSMFAKSSFLLNPVVYSFITKRFWEDFFHFLRRCRRSRKIDPLISQSYVLFPLPNEAFHYGSYKPRQPCVT</sequence>
<dbReference type="CDD" id="cd14969">
    <property type="entry name" value="7tmA_Opsins_type2_animals"/>
    <property type="match status" value="1"/>
</dbReference>
<keyword evidence="5 8" id="KW-0472">Membrane</keyword>
<dbReference type="HOGENOM" id="CLU_009579_3_0_1"/>
<feature type="transmembrane region" description="Helical" evidence="8">
    <location>
        <begin position="39"/>
        <end position="61"/>
    </location>
</feature>
<comment type="subcellular location">
    <subcellularLocation>
        <location evidence="1">Membrane</location>
        <topology evidence="1">Multi-pass membrane protein</topology>
    </subcellularLocation>
</comment>
<feature type="transmembrane region" description="Helical" evidence="8">
    <location>
        <begin position="168"/>
        <end position="189"/>
    </location>
</feature>
<evidence type="ECO:0000313" key="10">
    <source>
        <dbReference type="EMBL" id="FAA00384.1"/>
    </source>
</evidence>
<dbReference type="OrthoDB" id="2101615at2759"/>
<feature type="domain" description="G-protein coupled receptors family 1 profile" evidence="9">
    <location>
        <begin position="19"/>
        <end position="280"/>
    </location>
</feature>
<keyword evidence="6" id="KW-0675">Receptor</keyword>
<keyword evidence="7" id="KW-0807">Transducer</keyword>
<dbReference type="PROSITE" id="PS50262">
    <property type="entry name" value="G_PROTEIN_RECEP_F1_2"/>
    <property type="match status" value="1"/>
</dbReference>
<keyword evidence="3 8" id="KW-1133">Transmembrane helix</keyword>
<protein>
    <submittedName>
        <fullName evidence="10">Opsin</fullName>
    </submittedName>
</protein>
<dbReference type="Pfam" id="PF00001">
    <property type="entry name" value="7tm_1"/>
    <property type="match status" value="1"/>
</dbReference>
<feature type="transmembrane region" description="Helical" evidence="8">
    <location>
        <begin position="6"/>
        <end position="27"/>
    </location>
</feature>
<dbReference type="EMBL" id="BR000657">
    <property type="protein sequence ID" value="FAA00384.1"/>
    <property type="molecule type" value="Genomic_DNA"/>
</dbReference>
<name>A9UMW7_NEMVE</name>
<dbReference type="PRINTS" id="PR00237">
    <property type="entry name" value="GPCRRHODOPSN"/>
</dbReference>
<keyword evidence="2 8" id="KW-0812">Transmembrane</keyword>
<accession>A9UMW7</accession>
<dbReference type="PANTHER" id="PTHR24240">
    <property type="entry name" value="OPSIN"/>
    <property type="match status" value="1"/>
</dbReference>
<evidence type="ECO:0000256" key="1">
    <source>
        <dbReference type="ARBA" id="ARBA00004141"/>
    </source>
</evidence>
<evidence type="ECO:0000259" key="9">
    <source>
        <dbReference type="PROSITE" id="PS50262"/>
    </source>
</evidence>
<dbReference type="InterPro" id="IPR050125">
    <property type="entry name" value="GPCR_opsins"/>
</dbReference>
<evidence type="ECO:0000256" key="3">
    <source>
        <dbReference type="ARBA" id="ARBA00022989"/>
    </source>
</evidence>
<dbReference type="InterPro" id="IPR000276">
    <property type="entry name" value="GPCR_Rhodpsn"/>
</dbReference>
<dbReference type="InterPro" id="IPR017452">
    <property type="entry name" value="GPCR_Rhodpsn_7TM"/>
</dbReference>
<reference evidence="10" key="1">
    <citation type="journal article" date="2008" name="Curr. Biol.">
        <title>Evolution and functional diversity of jellyfish opsins.</title>
        <authorList>
            <person name="Suga H."/>
            <person name="Schmid V."/>
            <person name="Gehring W.J."/>
        </authorList>
    </citation>
    <scope>NUCLEOTIDE SEQUENCE</scope>
</reference>